<dbReference type="RefSeq" id="WP_226915470.1">
    <property type="nucleotide sequence ID" value="NZ_JAJBMB010000055.1"/>
</dbReference>
<protein>
    <submittedName>
        <fullName evidence="1">Uncharacterized protein</fullName>
    </submittedName>
</protein>
<dbReference type="Proteomes" id="UP001299409">
    <property type="component" value="Unassembled WGS sequence"/>
</dbReference>
<sequence>PKFTVEYYDGPTIASSIKLSKSYLKQNNTTTLTWSGIESKALDKIEYRVVSYDDKTKETGTTNVIEATSIGTTQSGSAELTDIKNLKEGCYKIFVRGIDKGKI</sequence>
<accession>A0ABS8D152</accession>
<gene>
    <name evidence="1" type="ORF">LIP50_14905</name>
</gene>
<comment type="caution">
    <text evidence="1">The sequence shown here is derived from an EMBL/GenBank/DDBJ whole genome shotgun (WGS) entry which is preliminary data.</text>
</comment>
<feature type="non-terminal residue" evidence="1">
    <location>
        <position position="103"/>
    </location>
</feature>
<evidence type="ECO:0000313" key="1">
    <source>
        <dbReference type="EMBL" id="MCB5447455.1"/>
    </source>
</evidence>
<feature type="non-terminal residue" evidence="1">
    <location>
        <position position="1"/>
    </location>
</feature>
<reference evidence="1 2" key="1">
    <citation type="submission" date="2021-10" db="EMBL/GenBank/DDBJ databases">
        <title>Collection of gut derived symbiotic bacterial strains cultured from healthy donors.</title>
        <authorList>
            <person name="Lin H."/>
            <person name="Littmann E."/>
            <person name="Claire K."/>
            <person name="Pamer E."/>
        </authorList>
    </citation>
    <scope>NUCLEOTIDE SEQUENCE [LARGE SCALE GENOMIC DNA]</scope>
    <source>
        <strain evidence="1 2">MSK.17.68</strain>
    </source>
</reference>
<name>A0ABS8D152_9FIRM</name>
<dbReference type="EMBL" id="JAJBMB010000055">
    <property type="protein sequence ID" value="MCB5447455.1"/>
    <property type="molecule type" value="Genomic_DNA"/>
</dbReference>
<keyword evidence="2" id="KW-1185">Reference proteome</keyword>
<evidence type="ECO:0000313" key="2">
    <source>
        <dbReference type="Proteomes" id="UP001299409"/>
    </source>
</evidence>
<organism evidence="1 2">
    <name type="scientific">Intestinibacter bartlettii</name>
    <dbReference type="NCBI Taxonomy" id="261299"/>
    <lineage>
        <taxon>Bacteria</taxon>
        <taxon>Bacillati</taxon>
        <taxon>Bacillota</taxon>
        <taxon>Clostridia</taxon>
        <taxon>Peptostreptococcales</taxon>
        <taxon>Peptostreptococcaceae</taxon>
        <taxon>Intestinibacter</taxon>
    </lineage>
</organism>
<proteinExistence type="predicted"/>